<feature type="transmembrane region" description="Helical" evidence="11">
    <location>
        <begin position="12"/>
        <end position="34"/>
    </location>
</feature>
<dbReference type="PANTHER" id="PTHR30042">
    <property type="entry name" value="POTASSIUM-TRANSPORTING ATPASE C CHAIN"/>
    <property type="match status" value="1"/>
</dbReference>
<evidence type="ECO:0000256" key="3">
    <source>
        <dbReference type="ARBA" id="ARBA00022538"/>
    </source>
</evidence>
<dbReference type="AlphaFoldDB" id="A0A174PF92"/>
<dbReference type="NCBIfam" id="NF001454">
    <property type="entry name" value="PRK00315.1"/>
    <property type="match status" value="1"/>
</dbReference>
<dbReference type="HAMAP" id="MF_00276">
    <property type="entry name" value="KdpC"/>
    <property type="match status" value="1"/>
</dbReference>
<evidence type="ECO:0000256" key="1">
    <source>
        <dbReference type="ARBA" id="ARBA00022448"/>
    </source>
</evidence>
<evidence type="ECO:0000256" key="11">
    <source>
        <dbReference type="HAMAP-Rule" id="MF_00276"/>
    </source>
</evidence>
<evidence type="ECO:0000313" key="12">
    <source>
        <dbReference type="EMBL" id="CUP56579.1"/>
    </source>
</evidence>
<accession>A0A174PF92</accession>
<keyword evidence="5 11" id="KW-0547">Nucleotide-binding</keyword>
<dbReference type="GO" id="GO:0005524">
    <property type="term" value="F:ATP binding"/>
    <property type="evidence" value="ECO:0007669"/>
    <property type="project" value="UniProtKB-UniRule"/>
</dbReference>
<evidence type="ECO:0000256" key="7">
    <source>
        <dbReference type="ARBA" id="ARBA00022958"/>
    </source>
</evidence>
<gene>
    <name evidence="12" type="primary">atkC</name>
    <name evidence="11 12" type="synonym">kdpC</name>
    <name evidence="12" type="ORF">ERS852568_00009</name>
</gene>
<protein>
    <recommendedName>
        <fullName evidence="11">Potassium-transporting ATPase KdpC subunit</fullName>
    </recommendedName>
    <alternativeName>
        <fullName evidence="11">ATP phosphohydrolase [potassium-transporting] C chain</fullName>
    </alternativeName>
    <alternativeName>
        <fullName evidence="11">Potassium-binding and translocating subunit C</fullName>
    </alternativeName>
    <alternativeName>
        <fullName evidence="11">Potassium-translocating ATPase C chain</fullName>
    </alternativeName>
</protein>
<evidence type="ECO:0000256" key="8">
    <source>
        <dbReference type="ARBA" id="ARBA00022989"/>
    </source>
</evidence>
<evidence type="ECO:0000256" key="10">
    <source>
        <dbReference type="ARBA" id="ARBA00023136"/>
    </source>
</evidence>
<comment type="similarity">
    <text evidence="11">Belongs to the KdpC family.</text>
</comment>
<evidence type="ECO:0000256" key="5">
    <source>
        <dbReference type="ARBA" id="ARBA00022741"/>
    </source>
</evidence>
<keyword evidence="6 11" id="KW-0067">ATP-binding</keyword>
<dbReference type="InterPro" id="IPR003820">
    <property type="entry name" value="KdpC"/>
</dbReference>
<dbReference type="PIRSF" id="PIRSF001296">
    <property type="entry name" value="K_ATPase_KdpC"/>
    <property type="match status" value="1"/>
</dbReference>
<dbReference type="PANTHER" id="PTHR30042:SF2">
    <property type="entry name" value="POTASSIUM-TRANSPORTING ATPASE KDPC SUBUNIT"/>
    <property type="match status" value="1"/>
</dbReference>
<evidence type="ECO:0000256" key="2">
    <source>
        <dbReference type="ARBA" id="ARBA00022475"/>
    </source>
</evidence>
<dbReference type="GO" id="GO:0008556">
    <property type="term" value="F:P-type potassium transmembrane transporter activity"/>
    <property type="evidence" value="ECO:0007669"/>
    <property type="project" value="InterPro"/>
</dbReference>
<dbReference type="RefSeq" id="WP_055205752.1">
    <property type="nucleotide sequence ID" value="NZ_CZBO01000001.1"/>
</dbReference>
<evidence type="ECO:0000256" key="6">
    <source>
        <dbReference type="ARBA" id="ARBA00022840"/>
    </source>
</evidence>
<dbReference type="NCBIfam" id="TIGR00681">
    <property type="entry name" value="kdpC"/>
    <property type="match status" value="1"/>
</dbReference>
<name>A0A174PF92_9CLOT</name>
<reference evidence="12 13" key="1">
    <citation type="submission" date="2015-09" db="EMBL/GenBank/DDBJ databases">
        <authorList>
            <consortium name="Pathogen Informatics"/>
        </authorList>
    </citation>
    <scope>NUCLEOTIDE SEQUENCE [LARGE SCALE GENOMIC DNA]</scope>
    <source>
        <strain evidence="12 13">2789STDY5834956</strain>
    </source>
</reference>
<evidence type="ECO:0000256" key="4">
    <source>
        <dbReference type="ARBA" id="ARBA00022692"/>
    </source>
</evidence>
<evidence type="ECO:0000313" key="13">
    <source>
        <dbReference type="Proteomes" id="UP000095563"/>
    </source>
</evidence>
<keyword evidence="7 11" id="KW-0630">Potassium</keyword>
<keyword evidence="1 11" id="KW-0813">Transport</keyword>
<evidence type="ECO:0000256" key="9">
    <source>
        <dbReference type="ARBA" id="ARBA00023065"/>
    </source>
</evidence>
<keyword evidence="3 11" id="KW-0633">Potassium transport</keyword>
<keyword evidence="8 11" id="KW-1133">Transmembrane helix</keyword>
<keyword evidence="2 11" id="KW-1003">Cell membrane</keyword>
<comment type="subunit">
    <text evidence="11">The system is composed of three essential subunits: KdpA, KdpB and KdpC.</text>
</comment>
<keyword evidence="9 11" id="KW-0406">Ion transport</keyword>
<keyword evidence="10 11" id="KW-0472">Membrane</keyword>
<dbReference type="Pfam" id="PF02669">
    <property type="entry name" value="KdpC"/>
    <property type="match status" value="1"/>
</dbReference>
<sequence>MRYFNKGLRITVSMIIICGIIYPLLITGIGQLFFNYEANGSVMKVDGKEVGSELIGQSYTDEKYFNGRLSAVNYNISDDGKEIDSTSGSQNLGPTSDILKERVEKDIEDFLKKNPTVSKDEITEELISQSGSGLDPHITVRGAEIQIDRISKATGISKDRLKTLIEENKEGKLLGLYGNERVNVLKLNIGVDKLLKEK</sequence>
<comment type="function">
    <text evidence="11">Part of the high-affinity ATP-driven potassium transport (or Kdp) system, which catalyzes the hydrolysis of ATP coupled with the electrogenic transport of potassium into the cytoplasm. This subunit acts as a catalytic chaperone that increases the ATP-binding affinity of the ATP-hydrolyzing subunit KdpB by the formation of a transient KdpB/KdpC/ATP ternary complex.</text>
</comment>
<dbReference type="GO" id="GO:0005886">
    <property type="term" value="C:plasma membrane"/>
    <property type="evidence" value="ECO:0007669"/>
    <property type="project" value="UniProtKB-SubCell"/>
</dbReference>
<dbReference type="EMBL" id="CZBO01000001">
    <property type="protein sequence ID" value="CUP56579.1"/>
    <property type="molecule type" value="Genomic_DNA"/>
</dbReference>
<comment type="subcellular location">
    <subcellularLocation>
        <location evidence="11">Cell membrane</location>
        <topology evidence="11">Single-pass membrane protein</topology>
    </subcellularLocation>
</comment>
<proteinExistence type="inferred from homology"/>
<organism evidence="12 13">
    <name type="scientific">Clostridium baratii</name>
    <dbReference type="NCBI Taxonomy" id="1561"/>
    <lineage>
        <taxon>Bacteria</taxon>
        <taxon>Bacillati</taxon>
        <taxon>Bacillota</taxon>
        <taxon>Clostridia</taxon>
        <taxon>Eubacteriales</taxon>
        <taxon>Clostridiaceae</taxon>
        <taxon>Clostridium</taxon>
    </lineage>
</organism>
<keyword evidence="4 11" id="KW-0812">Transmembrane</keyword>
<dbReference type="Proteomes" id="UP000095563">
    <property type="component" value="Unassembled WGS sequence"/>
</dbReference>